<dbReference type="GO" id="GO:0015074">
    <property type="term" value="P:DNA integration"/>
    <property type="evidence" value="ECO:0007669"/>
    <property type="project" value="InterPro"/>
</dbReference>
<dbReference type="GO" id="GO:0003677">
    <property type="term" value="F:DNA binding"/>
    <property type="evidence" value="ECO:0007669"/>
    <property type="project" value="UniProtKB-KW"/>
</dbReference>
<gene>
    <name evidence="3" type="ORF">MAE02_12390</name>
</gene>
<dbReference type="Proteomes" id="UP000321085">
    <property type="component" value="Unassembled WGS sequence"/>
</dbReference>
<dbReference type="RefSeq" id="WP_245439345.1">
    <property type="nucleotide sequence ID" value="NZ_BJYU01000011.1"/>
</dbReference>
<dbReference type="EMBL" id="BJYU01000011">
    <property type="protein sequence ID" value="GEO13543.1"/>
    <property type="molecule type" value="Genomic_DNA"/>
</dbReference>
<keyword evidence="2" id="KW-0233">DNA recombination</keyword>
<dbReference type="Gene3D" id="1.10.443.10">
    <property type="entry name" value="Intergrase catalytic core"/>
    <property type="match status" value="1"/>
</dbReference>
<dbReference type="Gene3D" id="1.10.150.130">
    <property type="match status" value="1"/>
</dbReference>
<keyword evidence="1" id="KW-0238">DNA-binding</keyword>
<organism evidence="3 4">
    <name type="scientific">Microvirga aerophila</name>
    <dbReference type="NCBI Taxonomy" id="670291"/>
    <lineage>
        <taxon>Bacteria</taxon>
        <taxon>Pseudomonadati</taxon>
        <taxon>Pseudomonadota</taxon>
        <taxon>Alphaproteobacteria</taxon>
        <taxon>Hyphomicrobiales</taxon>
        <taxon>Methylobacteriaceae</taxon>
        <taxon>Microvirga</taxon>
    </lineage>
</organism>
<keyword evidence="4" id="KW-1185">Reference proteome</keyword>
<reference evidence="3 4" key="1">
    <citation type="submission" date="2019-07" db="EMBL/GenBank/DDBJ databases">
        <title>Whole genome shotgun sequence of Microvirga aerophila NBRC 106136.</title>
        <authorList>
            <person name="Hosoyama A."/>
            <person name="Uohara A."/>
            <person name="Ohji S."/>
            <person name="Ichikawa N."/>
        </authorList>
    </citation>
    <scope>NUCLEOTIDE SEQUENCE [LARGE SCALE GENOMIC DNA]</scope>
    <source>
        <strain evidence="3 4">NBRC 106136</strain>
    </source>
</reference>
<dbReference type="AlphaFoldDB" id="A0A512BNK7"/>
<evidence type="ECO:0000256" key="2">
    <source>
        <dbReference type="ARBA" id="ARBA00023172"/>
    </source>
</evidence>
<name>A0A512BNK7_9HYPH</name>
<dbReference type="InterPro" id="IPR013762">
    <property type="entry name" value="Integrase-like_cat_sf"/>
</dbReference>
<comment type="caution">
    <text evidence="3">The sequence shown here is derived from an EMBL/GenBank/DDBJ whole genome shotgun (WGS) entry which is preliminary data.</text>
</comment>
<protein>
    <recommendedName>
        <fullName evidence="5">Integrase</fullName>
    </recommendedName>
</protein>
<dbReference type="InterPro" id="IPR010998">
    <property type="entry name" value="Integrase_recombinase_N"/>
</dbReference>
<dbReference type="InterPro" id="IPR011010">
    <property type="entry name" value="DNA_brk_join_enz"/>
</dbReference>
<proteinExistence type="predicted"/>
<dbReference type="GO" id="GO:0006310">
    <property type="term" value="P:DNA recombination"/>
    <property type="evidence" value="ECO:0007669"/>
    <property type="project" value="UniProtKB-KW"/>
</dbReference>
<accession>A0A512BNK7</accession>
<evidence type="ECO:0000313" key="3">
    <source>
        <dbReference type="EMBL" id="GEO13543.1"/>
    </source>
</evidence>
<evidence type="ECO:0000256" key="1">
    <source>
        <dbReference type="ARBA" id="ARBA00023125"/>
    </source>
</evidence>
<dbReference type="SUPFAM" id="SSF56349">
    <property type="entry name" value="DNA breaking-rejoining enzymes"/>
    <property type="match status" value="1"/>
</dbReference>
<evidence type="ECO:0008006" key="5">
    <source>
        <dbReference type="Google" id="ProtNLM"/>
    </source>
</evidence>
<sequence>MASQDHELYAPGLKRMKRHNGRIDLYWVADEQLVKKGYTPKTVRLFGDWNNPHEAIEIAARCRILSAEMLEWAGGAETSKNMHGLGTIAWVAVAFETDEDSPYHEKRRDTQIFYSRYIKIIVATVGKRLLSEITGRDVRRWHKNWVDGYGERSGYACVQTLRRIVSYGCELRDANSIELANVLKHTEFTVPKGRKKRPTYDQIIAFREAAVEASRPSLALALTLQFDLGLRQKDVIGEWVKPKPEERERIKGAITDGAWIWEWGLTWRHIDGGMILKKPTSKSNGSETAEHDLKLYPDMIAALGRVPSEHRVGAIILDEGSGKPWKKSHFSRTFRKIARKAGWPDDVWNMDSRAGAVSEAFEAGAQAEDVMKAASHTQLSTTMRYNRGKIVQTSRVAELRVARRNKDRED</sequence>
<evidence type="ECO:0000313" key="4">
    <source>
        <dbReference type="Proteomes" id="UP000321085"/>
    </source>
</evidence>